<accession>A0A940X827</accession>
<gene>
    <name evidence="1" type="ORF">J3495_06785</name>
</gene>
<reference evidence="1 2" key="1">
    <citation type="submission" date="2021-03" db="EMBL/GenBank/DDBJ databases">
        <title>Flavobacterium Flabelliformis Sp. Nov. And Flavobacterium Geliluteum Sp. Nov., Two Novel Multidrug Resistant Psychrophilic Species Isolated From Antarctica.</title>
        <authorList>
            <person name="Kralova S."/>
            <person name="Busse H.J."/>
            <person name="Bezdicek M."/>
            <person name="Nykrynova M."/>
            <person name="Kroupova E."/>
            <person name="Krsek D."/>
            <person name="Sedlacek I."/>
        </authorList>
    </citation>
    <scope>NUCLEOTIDE SEQUENCE [LARGE SCALE GENOMIC DNA]</scope>
    <source>
        <strain evidence="1 2">P7388</strain>
    </source>
</reference>
<protein>
    <submittedName>
        <fullName evidence="1">Uncharacterized protein</fullName>
    </submittedName>
</protein>
<evidence type="ECO:0000313" key="2">
    <source>
        <dbReference type="Proteomes" id="UP000675047"/>
    </source>
</evidence>
<dbReference type="AlphaFoldDB" id="A0A940X827"/>
<dbReference type="Proteomes" id="UP000675047">
    <property type="component" value="Unassembled WGS sequence"/>
</dbReference>
<organism evidence="1 2">
    <name type="scientific">Flavobacterium geliluteum</name>
    <dbReference type="NCBI Taxonomy" id="2816120"/>
    <lineage>
        <taxon>Bacteria</taxon>
        <taxon>Pseudomonadati</taxon>
        <taxon>Bacteroidota</taxon>
        <taxon>Flavobacteriia</taxon>
        <taxon>Flavobacteriales</taxon>
        <taxon>Flavobacteriaceae</taxon>
        <taxon>Flavobacterium</taxon>
    </lineage>
</organism>
<sequence length="335" mass="39307">MSISLASLSDINEIMSFINLEWKEGHILAKNQDFFKYEHKSKDQINFVISKDENMKINGVLGFIPSALEEDSDICTVIWKVSKNNQNPILGIQLLQFLQKKKGVRIILSVGINKKTIGIYKYLGIYTDSLNQFVMINKNIQDFKIAKVNKLKDFDDISVSFDLNYKIKLVKREFDLSDFNFEEYRQNIPFKNKKYFYKRYFEHPIYQYSVYGAYFNDKLSGLIVTRVQSYNESKVLRIVDFIGEENCLLSFGNFFSELIVKKGYEYADFYCFGLHQDLLNNAGFYLIDPSEEDLIIPNYFSPYLLKNIPIYFFADTNKIESLRLFKADGDQDRPN</sequence>
<proteinExistence type="predicted"/>
<comment type="caution">
    <text evidence="1">The sequence shown here is derived from an EMBL/GenBank/DDBJ whole genome shotgun (WGS) entry which is preliminary data.</text>
</comment>
<dbReference type="RefSeq" id="WP_210665798.1">
    <property type="nucleotide sequence ID" value="NZ_JAGFBV010000008.1"/>
</dbReference>
<evidence type="ECO:0000313" key="1">
    <source>
        <dbReference type="EMBL" id="MBP4137791.1"/>
    </source>
</evidence>
<keyword evidence="2" id="KW-1185">Reference proteome</keyword>
<dbReference type="EMBL" id="JAGFBV010000008">
    <property type="protein sequence ID" value="MBP4137791.1"/>
    <property type="molecule type" value="Genomic_DNA"/>
</dbReference>
<name>A0A940X827_9FLAO</name>